<evidence type="ECO:0008006" key="5">
    <source>
        <dbReference type="Google" id="ProtNLM"/>
    </source>
</evidence>
<dbReference type="Proteomes" id="UP000027195">
    <property type="component" value="Unassembled WGS sequence"/>
</dbReference>
<evidence type="ECO:0000256" key="2">
    <source>
        <dbReference type="SAM" id="Phobius"/>
    </source>
</evidence>
<accession>A0A067MQ91</accession>
<proteinExistence type="predicted"/>
<dbReference type="EMBL" id="KL198040">
    <property type="protein sequence ID" value="KDQ14062.1"/>
    <property type="molecule type" value="Genomic_DNA"/>
</dbReference>
<evidence type="ECO:0000313" key="3">
    <source>
        <dbReference type="EMBL" id="KDQ14062.1"/>
    </source>
</evidence>
<keyword evidence="2" id="KW-0812">Transmembrane</keyword>
<gene>
    <name evidence="3" type="ORF">BOTBODRAFT_358600</name>
</gene>
<evidence type="ECO:0000313" key="4">
    <source>
        <dbReference type="Proteomes" id="UP000027195"/>
    </source>
</evidence>
<dbReference type="InParanoid" id="A0A067MQ91"/>
<dbReference type="STRING" id="930990.A0A067MQ91"/>
<sequence length="289" mass="32046">MANPSSSHGHHRSSSSHHHHRTISSTTLLLIISLVLACLAVMLSIPRQAASFIPIPSPHTTHQATHHSQNAGMTAQEALEKGVSADNHPHDALTSPGFWGYLSPKRSLQLVSREQAVAHREAEVARREAELLAASPGGIALSCPPSTTEYVYNNAPPLPAATVVEQVTVTVTAPAPPAATQTVYHEVHKEVHKEIEPVQAKPPGWLKEHNVRVEELMEREQKVNDREKEVGRREETVGRRETDAGRRESWIMEQLLALEKVDSHTVEEEYVYETPRRASHKVPPPRSYD</sequence>
<name>A0A067MQ91_BOTB1</name>
<organism evidence="3 4">
    <name type="scientific">Botryobasidium botryosum (strain FD-172 SS1)</name>
    <dbReference type="NCBI Taxonomy" id="930990"/>
    <lineage>
        <taxon>Eukaryota</taxon>
        <taxon>Fungi</taxon>
        <taxon>Dikarya</taxon>
        <taxon>Basidiomycota</taxon>
        <taxon>Agaricomycotina</taxon>
        <taxon>Agaricomycetes</taxon>
        <taxon>Cantharellales</taxon>
        <taxon>Botryobasidiaceae</taxon>
        <taxon>Botryobasidium</taxon>
    </lineage>
</organism>
<keyword evidence="2" id="KW-1133">Transmembrane helix</keyword>
<dbReference type="AlphaFoldDB" id="A0A067MQ91"/>
<feature type="region of interest" description="Disordered" evidence="1">
    <location>
        <begin position="222"/>
        <end position="241"/>
    </location>
</feature>
<keyword evidence="4" id="KW-1185">Reference proteome</keyword>
<feature type="compositionally biased region" description="Basic residues" evidence="1">
    <location>
        <begin position="8"/>
        <end position="20"/>
    </location>
</feature>
<feature type="region of interest" description="Disordered" evidence="1">
    <location>
        <begin position="1"/>
        <end position="20"/>
    </location>
</feature>
<dbReference type="HOGENOM" id="CLU_066691_0_0_1"/>
<protein>
    <recommendedName>
        <fullName evidence="5">Transmembrane protein</fullName>
    </recommendedName>
</protein>
<feature type="transmembrane region" description="Helical" evidence="2">
    <location>
        <begin position="21"/>
        <end position="45"/>
    </location>
</feature>
<keyword evidence="2" id="KW-0472">Membrane</keyword>
<evidence type="ECO:0000256" key="1">
    <source>
        <dbReference type="SAM" id="MobiDB-lite"/>
    </source>
</evidence>
<feature type="region of interest" description="Disordered" evidence="1">
    <location>
        <begin position="270"/>
        <end position="289"/>
    </location>
</feature>
<dbReference type="OrthoDB" id="3360125at2759"/>
<reference evidence="4" key="1">
    <citation type="journal article" date="2014" name="Proc. Natl. Acad. Sci. U.S.A.">
        <title>Extensive sampling of basidiomycete genomes demonstrates inadequacy of the white-rot/brown-rot paradigm for wood decay fungi.</title>
        <authorList>
            <person name="Riley R."/>
            <person name="Salamov A.A."/>
            <person name="Brown D.W."/>
            <person name="Nagy L.G."/>
            <person name="Floudas D."/>
            <person name="Held B.W."/>
            <person name="Levasseur A."/>
            <person name="Lombard V."/>
            <person name="Morin E."/>
            <person name="Otillar R."/>
            <person name="Lindquist E.A."/>
            <person name="Sun H."/>
            <person name="LaButti K.M."/>
            <person name="Schmutz J."/>
            <person name="Jabbour D."/>
            <person name="Luo H."/>
            <person name="Baker S.E."/>
            <person name="Pisabarro A.G."/>
            <person name="Walton J.D."/>
            <person name="Blanchette R.A."/>
            <person name="Henrissat B."/>
            <person name="Martin F."/>
            <person name="Cullen D."/>
            <person name="Hibbett D.S."/>
            <person name="Grigoriev I.V."/>
        </authorList>
    </citation>
    <scope>NUCLEOTIDE SEQUENCE [LARGE SCALE GENOMIC DNA]</scope>
    <source>
        <strain evidence="4">FD-172 SS1</strain>
    </source>
</reference>